<evidence type="ECO:0000256" key="2">
    <source>
        <dbReference type="ARBA" id="ARBA00022448"/>
    </source>
</evidence>
<sequence>MNVLKMMVLGVMVFPVFGVYASEKENEKINKQVEVKELTKAEFLELVYDYEANPQEWKYKGDKPCIVDFYASWCGPCRMLSPILKEIAKEYEGKIKVYKIDVDKEKALAADFHIQSIPALLWCAPDRKPMMTNGVLSKGELKKIVEEKLLTGEKKN</sequence>
<dbReference type="PROSITE" id="PS00194">
    <property type="entry name" value="THIOREDOXIN_1"/>
    <property type="match status" value="1"/>
</dbReference>
<dbReference type="InterPro" id="IPR013766">
    <property type="entry name" value="Thioredoxin_domain"/>
</dbReference>
<dbReference type="GeneID" id="98068029"/>
<dbReference type="EMBL" id="ADMC01000005">
    <property type="protein sequence ID" value="EHP50686.1"/>
    <property type="molecule type" value="Genomic_DNA"/>
</dbReference>
<dbReference type="GO" id="GO:0045454">
    <property type="term" value="P:cell redox homeostasis"/>
    <property type="evidence" value="ECO:0007669"/>
    <property type="project" value="TreeGrafter"/>
</dbReference>
<dbReference type="InterPro" id="IPR036249">
    <property type="entry name" value="Thioredoxin-like_sf"/>
</dbReference>
<keyword evidence="9" id="KW-1185">Reference proteome</keyword>
<dbReference type="eggNOG" id="COG3118">
    <property type="taxonomic scope" value="Bacteria"/>
</dbReference>
<keyword evidence="5" id="KW-0676">Redox-active center</keyword>
<organism evidence="8 9">
    <name type="scientific">Odoribacter laneus YIT 12061</name>
    <dbReference type="NCBI Taxonomy" id="742817"/>
    <lineage>
        <taxon>Bacteria</taxon>
        <taxon>Pseudomonadati</taxon>
        <taxon>Bacteroidota</taxon>
        <taxon>Bacteroidia</taxon>
        <taxon>Bacteroidales</taxon>
        <taxon>Odoribacteraceae</taxon>
        <taxon>Odoribacter</taxon>
    </lineage>
</organism>
<evidence type="ECO:0000259" key="7">
    <source>
        <dbReference type="PROSITE" id="PS51352"/>
    </source>
</evidence>
<dbReference type="SUPFAM" id="SSF52833">
    <property type="entry name" value="Thioredoxin-like"/>
    <property type="match status" value="1"/>
</dbReference>
<dbReference type="PROSITE" id="PS51352">
    <property type="entry name" value="THIOREDOXIN_2"/>
    <property type="match status" value="1"/>
</dbReference>
<keyword evidence="2" id="KW-0813">Transport</keyword>
<proteinExistence type="inferred from homology"/>
<evidence type="ECO:0000313" key="9">
    <source>
        <dbReference type="Proteomes" id="UP000004892"/>
    </source>
</evidence>
<dbReference type="Proteomes" id="UP000004892">
    <property type="component" value="Unassembled WGS sequence"/>
</dbReference>
<dbReference type="AlphaFoldDB" id="H1DDN9"/>
<evidence type="ECO:0000256" key="5">
    <source>
        <dbReference type="ARBA" id="ARBA00023284"/>
    </source>
</evidence>
<evidence type="ECO:0000313" key="8">
    <source>
        <dbReference type="EMBL" id="EHP50686.1"/>
    </source>
</evidence>
<feature type="domain" description="Thioredoxin" evidence="7">
    <location>
        <begin position="35"/>
        <end position="150"/>
    </location>
</feature>
<dbReference type="PATRIC" id="fig|742817.3.peg.397"/>
<protein>
    <recommendedName>
        <fullName evidence="6">Thioredoxin</fullName>
    </recommendedName>
</protein>
<dbReference type="PANTHER" id="PTHR45663:SF11">
    <property type="entry name" value="GEO12009P1"/>
    <property type="match status" value="1"/>
</dbReference>
<dbReference type="InterPro" id="IPR017937">
    <property type="entry name" value="Thioredoxin_CS"/>
</dbReference>
<evidence type="ECO:0000256" key="1">
    <source>
        <dbReference type="ARBA" id="ARBA00008987"/>
    </source>
</evidence>
<dbReference type="Gene3D" id="3.40.30.10">
    <property type="entry name" value="Glutaredoxin"/>
    <property type="match status" value="1"/>
</dbReference>
<dbReference type="RefSeq" id="WP_009135529.1">
    <property type="nucleotide sequence ID" value="NZ_JH594596.1"/>
</dbReference>
<evidence type="ECO:0000256" key="3">
    <source>
        <dbReference type="ARBA" id="ARBA00022982"/>
    </source>
</evidence>
<dbReference type="NCBIfam" id="TIGR01068">
    <property type="entry name" value="thioredoxin"/>
    <property type="match status" value="1"/>
</dbReference>
<accession>H1DDN9</accession>
<dbReference type="Pfam" id="PF00085">
    <property type="entry name" value="Thioredoxin"/>
    <property type="match status" value="1"/>
</dbReference>
<dbReference type="GO" id="GO:0005829">
    <property type="term" value="C:cytosol"/>
    <property type="evidence" value="ECO:0007669"/>
    <property type="project" value="TreeGrafter"/>
</dbReference>
<keyword evidence="4" id="KW-1015">Disulfide bond</keyword>
<comment type="similarity">
    <text evidence="1">Belongs to the thioredoxin family.</text>
</comment>
<keyword evidence="3" id="KW-0249">Electron transport</keyword>
<evidence type="ECO:0000256" key="4">
    <source>
        <dbReference type="ARBA" id="ARBA00023157"/>
    </source>
</evidence>
<comment type="caution">
    <text evidence="8">The sequence shown here is derived from an EMBL/GenBank/DDBJ whole genome shotgun (WGS) entry which is preliminary data.</text>
</comment>
<dbReference type="HOGENOM" id="CLU_090389_2_1_10"/>
<dbReference type="STRING" id="742817.HMPREF9449_00375"/>
<reference evidence="8 9" key="1">
    <citation type="submission" date="2012-01" db="EMBL/GenBank/DDBJ databases">
        <title>The Genome Sequence of Odoribacter laneus YIT 12061.</title>
        <authorList>
            <consortium name="The Broad Institute Genome Sequencing Platform"/>
            <person name="Earl A."/>
            <person name="Ward D."/>
            <person name="Feldgarden M."/>
            <person name="Gevers D."/>
            <person name="Morotomi M."/>
            <person name="Young S.K."/>
            <person name="Zeng Q."/>
            <person name="Gargeya S."/>
            <person name="Fitzgerald M."/>
            <person name="Haas B."/>
            <person name="Abouelleil A."/>
            <person name="Alvarado L."/>
            <person name="Arachchi H.M."/>
            <person name="Berlin A."/>
            <person name="Chapman S.B."/>
            <person name="Gearin G."/>
            <person name="Goldberg J."/>
            <person name="Griggs A."/>
            <person name="Gujja S."/>
            <person name="Hansen M."/>
            <person name="Heiman D."/>
            <person name="Howarth C."/>
            <person name="Larimer J."/>
            <person name="Lui A."/>
            <person name="MacDonald P.J.P."/>
            <person name="McCowen C."/>
            <person name="Montmayeur A."/>
            <person name="Murphy C."/>
            <person name="Neiman D."/>
            <person name="Pearson M."/>
            <person name="Priest M."/>
            <person name="Roberts A."/>
            <person name="Saif S."/>
            <person name="Shea T."/>
            <person name="Sisk P."/>
            <person name="Stolte C."/>
            <person name="Sykes S."/>
            <person name="Wortman J."/>
            <person name="Nusbaum C."/>
            <person name="Birren B."/>
        </authorList>
    </citation>
    <scope>NUCLEOTIDE SEQUENCE [LARGE SCALE GENOMIC DNA]</scope>
    <source>
        <strain evidence="8 9">YIT 12061</strain>
    </source>
</reference>
<dbReference type="InterPro" id="IPR005746">
    <property type="entry name" value="Thioredoxin"/>
</dbReference>
<dbReference type="PANTHER" id="PTHR45663">
    <property type="entry name" value="GEO12009P1"/>
    <property type="match status" value="1"/>
</dbReference>
<evidence type="ECO:0000256" key="6">
    <source>
        <dbReference type="NCBIfam" id="TIGR01068"/>
    </source>
</evidence>
<dbReference type="GO" id="GO:0015035">
    <property type="term" value="F:protein-disulfide reductase activity"/>
    <property type="evidence" value="ECO:0007669"/>
    <property type="project" value="UniProtKB-UniRule"/>
</dbReference>
<name>H1DDN9_9BACT</name>
<gene>
    <name evidence="8" type="ORF">HMPREF9449_00375</name>
</gene>
<dbReference type="CDD" id="cd02947">
    <property type="entry name" value="TRX_family"/>
    <property type="match status" value="1"/>
</dbReference>